<organism evidence="3 4">
    <name type="scientific">Gordonia polyisoprenivorans (strain DSM 44266 / VH2)</name>
    <dbReference type="NCBI Taxonomy" id="1112204"/>
    <lineage>
        <taxon>Bacteria</taxon>
        <taxon>Bacillati</taxon>
        <taxon>Actinomycetota</taxon>
        <taxon>Actinomycetes</taxon>
        <taxon>Mycobacteriales</taxon>
        <taxon>Gordoniaceae</taxon>
        <taxon>Gordonia</taxon>
    </lineage>
</organism>
<keyword evidence="1" id="KW-0378">Hydrolase</keyword>
<dbReference type="eggNOG" id="COG4223">
    <property type="taxonomic scope" value="Bacteria"/>
</dbReference>
<name>H6MU96_GORPV</name>
<dbReference type="RefSeq" id="WP_014359512.1">
    <property type="nucleotide sequence ID" value="NC_016906.1"/>
</dbReference>
<dbReference type="Proteomes" id="UP000009154">
    <property type="component" value="Chromosome"/>
</dbReference>
<reference evidence="3 4" key="1">
    <citation type="journal article" date="2012" name="Appl. Environ. Microbiol.">
        <title>Involvement of two latex-clearing proteins during rubber degradation and insights into the subsequent degradation pathway revealed by the genome sequence of Gordonia polyisoprenivorans strain VH2.</title>
        <authorList>
            <person name="Hiessl S."/>
            <person name="Schuldes J."/>
            <person name="Thurmer A."/>
            <person name="Halbsguth T."/>
            <person name="Broker D."/>
            <person name="Angelov A."/>
            <person name="Liebl W."/>
            <person name="Daniel R."/>
            <person name="Steinbuchel A."/>
        </authorList>
    </citation>
    <scope>NUCLEOTIDE SEQUENCE [LARGE SCALE GENOMIC DNA]</scope>
    <source>
        <strain evidence="4">DSM 44266 / VH2</strain>
    </source>
</reference>
<evidence type="ECO:0000313" key="4">
    <source>
        <dbReference type="Proteomes" id="UP000009154"/>
    </source>
</evidence>
<evidence type="ECO:0000256" key="2">
    <source>
        <dbReference type="SAM" id="MobiDB-lite"/>
    </source>
</evidence>
<dbReference type="GeneID" id="90162302"/>
<dbReference type="Gene3D" id="3.40.50.1820">
    <property type="entry name" value="alpha/beta hydrolase"/>
    <property type="match status" value="1"/>
</dbReference>
<dbReference type="EMBL" id="CP003119">
    <property type="protein sequence ID" value="AFA72692.1"/>
    <property type="molecule type" value="Genomic_DNA"/>
</dbReference>
<feature type="region of interest" description="Disordered" evidence="2">
    <location>
        <begin position="176"/>
        <end position="215"/>
    </location>
</feature>
<protein>
    <submittedName>
        <fullName evidence="3">Uncharacterized protein</fullName>
    </submittedName>
</protein>
<dbReference type="InterPro" id="IPR029058">
    <property type="entry name" value="AB_hydrolase_fold"/>
</dbReference>
<evidence type="ECO:0000256" key="1">
    <source>
        <dbReference type="ARBA" id="ARBA00022801"/>
    </source>
</evidence>
<dbReference type="InterPro" id="IPR000675">
    <property type="entry name" value="Cutinase/axe"/>
</dbReference>
<dbReference type="HOGENOM" id="CLU_1281694_0_0_11"/>
<keyword evidence="4" id="KW-1185">Reference proteome</keyword>
<dbReference type="KEGG" id="gpo:GPOL_c16430"/>
<dbReference type="AlphaFoldDB" id="H6MU96"/>
<evidence type="ECO:0000313" key="3">
    <source>
        <dbReference type="EMBL" id="AFA72692.1"/>
    </source>
</evidence>
<accession>H6MU96</accession>
<proteinExistence type="predicted"/>
<gene>
    <name evidence="3" type="ordered locus">GPOL_c16430</name>
</gene>
<dbReference type="SUPFAM" id="SSF53474">
    <property type="entry name" value="alpha/beta-Hydrolases"/>
    <property type="match status" value="1"/>
</dbReference>
<dbReference type="GO" id="GO:0016787">
    <property type="term" value="F:hydrolase activity"/>
    <property type="evidence" value="ECO:0007669"/>
    <property type="project" value="UniProtKB-KW"/>
</dbReference>
<dbReference type="Pfam" id="PF01083">
    <property type="entry name" value="Cutinase"/>
    <property type="match status" value="1"/>
</dbReference>
<sequence length="215" mass="22293">MRFSPSFASLRGSVSTGVVGAASVALIAAAFWGHGVASAETAAACSQPGRVFIVGGTWNSDGSYLVGIEQRYTGHGAHWEELPDSPYSGAGAYEIEQVPYSATIWPLGSVGYNASEAEGSANLEPAVAAYQQQCGADKKIVIAGYSQGARVAGDVLTDIGANRPVTMDDGSTYVISTTDSDGARTVSGELYSDPRMSGTLWDRGSRRPWSGSSPV</sequence>
<dbReference type="STRING" id="1112204.GPOL_c16430"/>